<reference evidence="1 2" key="1">
    <citation type="submission" date="2011-08" db="EMBL/GenBank/DDBJ databases">
        <authorList>
            <person name="Weinstock G."/>
            <person name="Sodergren E."/>
            <person name="Clifton S."/>
            <person name="Fulton L."/>
            <person name="Fulton B."/>
            <person name="Courtney L."/>
            <person name="Fronick C."/>
            <person name="Harrison M."/>
            <person name="Strong C."/>
            <person name="Farmer C."/>
            <person name="Delahaunty K."/>
            <person name="Markovic C."/>
            <person name="Hall O."/>
            <person name="Minx P."/>
            <person name="Tomlinson C."/>
            <person name="Mitreva M."/>
            <person name="Hou S."/>
            <person name="Chen J."/>
            <person name="Wollam A."/>
            <person name="Pepin K.H."/>
            <person name="Johnson M."/>
            <person name="Bhonagiri V."/>
            <person name="Zhang X."/>
            <person name="Suruliraj S."/>
            <person name="Warren W."/>
            <person name="Chinwalla A."/>
            <person name="Mardis E.R."/>
            <person name="Wilson R.K."/>
        </authorList>
    </citation>
    <scope>NUCLEOTIDE SEQUENCE [LARGE SCALE GENOMIC DNA]</scope>
    <source>
        <strain evidence="1 2">ATCC 29863</strain>
    </source>
</reference>
<dbReference type="EMBL" id="AGCK01000233">
    <property type="protein sequence ID" value="EHM43915.1"/>
    <property type="molecule type" value="Genomic_DNA"/>
</dbReference>
<evidence type="ECO:0000313" key="1">
    <source>
        <dbReference type="EMBL" id="EHM43915.1"/>
    </source>
</evidence>
<comment type="caution">
    <text evidence="1">The sequence shown here is derived from an EMBL/GenBank/DDBJ whole genome shotgun (WGS) entry which is preliminary data.</text>
</comment>
<gene>
    <name evidence="1" type="ORF">HMPREF0372_02817</name>
</gene>
<organism evidence="1 2">
    <name type="scientific">Flavonifractor plautii ATCC 29863</name>
    <dbReference type="NCBI Taxonomy" id="411475"/>
    <lineage>
        <taxon>Bacteria</taxon>
        <taxon>Bacillati</taxon>
        <taxon>Bacillota</taxon>
        <taxon>Clostridia</taxon>
        <taxon>Eubacteriales</taxon>
        <taxon>Oscillospiraceae</taxon>
        <taxon>Flavonifractor</taxon>
    </lineage>
</organism>
<dbReference type="Proteomes" id="UP000004459">
    <property type="component" value="Unassembled WGS sequence"/>
</dbReference>
<dbReference type="AlphaFoldDB" id="G9YTF7"/>
<dbReference type="HOGENOM" id="CLU_1127753_0_0_9"/>
<dbReference type="RefSeq" id="WP_007492830.1">
    <property type="nucleotide sequence ID" value="NZ_JH417807.1"/>
</dbReference>
<accession>G9YTF7</accession>
<sequence length="246" mass="28512">MGYRINRSEREQQLLNMLFSYLGEHYDSSELYEILHHDLGMTHSDIELLGFDLKDCYCMESNEINMGRLNLNAETDLSRLMERPMLLSTVHLSLIDRTSGEVEEALYDNGARYAEDLRNMMEHFSTDEYPSNNLMNYFVLPTHPKIEKRIREKVLSATPGIYVDGETIYAALKLQMTEDLTQRELELFEQQIADQYENGWGGALELQDIDTACGDLICIRLWHDALEFYPACNLPTETEATQEITM</sequence>
<proteinExistence type="predicted"/>
<protein>
    <submittedName>
        <fullName evidence="1">Uncharacterized protein</fullName>
    </submittedName>
</protein>
<name>G9YTF7_FLAPL</name>
<evidence type="ECO:0000313" key="2">
    <source>
        <dbReference type="Proteomes" id="UP000004459"/>
    </source>
</evidence>
<dbReference type="GeneID" id="63973800"/>
<dbReference type="PATRIC" id="fig|411475.3.peg.2437"/>